<dbReference type="InterPro" id="IPR017850">
    <property type="entry name" value="Alkaline_phosphatase_core_sf"/>
</dbReference>
<dbReference type="Proteomes" id="UP001143391">
    <property type="component" value="Unassembled WGS sequence"/>
</dbReference>
<keyword evidence="1" id="KW-0472">Membrane</keyword>
<feature type="transmembrane region" description="Helical" evidence="1">
    <location>
        <begin position="51"/>
        <end position="73"/>
    </location>
</feature>
<sequence>MKRLLFTTILLNGLFLALLLPHYPGMPWVAAEALLLCGLFALLPGGVGKRAGAVAVGSLYGLLAFFALSDLLVRESIGRPFNLYLEFDVAGSVFDLMQSNLGTTLSVILIVMVLASFVGLAVCVGRLLVQVGQGVPHRTATATTTLGLVALVVASLPQPFVGLSAARTAAQQVELAMDTHRSTVSFRQHLEDNPEAVQSQPLQKLGETDVILGFIESYGISSVTDPRYGALIRPRLAQMEQTLADAGLHIVTGRLRSPVQGGQSWLAHTTLLSGQWIDTQLDYEIFLASDYPTLIDDLANTGHDTVAVMPAITRDWPEGRAFGYNRIYQSTTMDYRGPALNWVTMPDQYTWSWFQRQVRERVDKPVFAEVALISSHAPWVPVLPVLDDWDSIGDGEAFNRWKDAGEAPASLWKDPERVRQHYARSVDYALNVATEYAKRHVDNKTLLVLTGDHQAAPLITGDDASRDVIVHVISADPDLLVPFVGNDTSPDGLHGFRWGAHPQNDLEGPAMARFRPFLHRHFSLPSVSAKISASNPIEK</sequence>
<comment type="caution">
    <text evidence="3">The sequence shown here is derived from an EMBL/GenBank/DDBJ whole genome shotgun (WGS) entry which is preliminary data.</text>
</comment>
<keyword evidence="1" id="KW-0812">Transmembrane</keyword>
<evidence type="ECO:0000256" key="1">
    <source>
        <dbReference type="SAM" id="Phobius"/>
    </source>
</evidence>
<dbReference type="InterPro" id="IPR000917">
    <property type="entry name" value="Sulfatase_N"/>
</dbReference>
<keyword evidence="1" id="KW-1133">Transmembrane helix</keyword>
<feature type="transmembrane region" description="Helical" evidence="1">
    <location>
        <begin position="105"/>
        <end position="129"/>
    </location>
</feature>
<dbReference type="Pfam" id="PF00884">
    <property type="entry name" value="Sulfatase"/>
    <property type="match status" value="1"/>
</dbReference>
<name>A0ABT5YCL2_9GAMM</name>
<proteinExistence type="predicted"/>
<protein>
    <recommendedName>
        <fullName evidence="2">Sulfatase N-terminal domain-containing protein</fullName>
    </recommendedName>
</protein>
<feature type="domain" description="Sulfatase N-terminal" evidence="2">
    <location>
        <begin position="285"/>
        <end position="455"/>
    </location>
</feature>
<keyword evidence="4" id="KW-1185">Reference proteome</keyword>
<evidence type="ECO:0000313" key="3">
    <source>
        <dbReference type="EMBL" id="MDF0751418.1"/>
    </source>
</evidence>
<dbReference type="SUPFAM" id="SSF53649">
    <property type="entry name" value="Alkaline phosphatase-like"/>
    <property type="match status" value="1"/>
</dbReference>
<gene>
    <name evidence="3" type="ORF">NLU14_14420</name>
</gene>
<dbReference type="EMBL" id="JANCMW010000009">
    <property type="protein sequence ID" value="MDF0751418.1"/>
    <property type="molecule type" value="Genomic_DNA"/>
</dbReference>
<evidence type="ECO:0000313" key="4">
    <source>
        <dbReference type="Proteomes" id="UP001143391"/>
    </source>
</evidence>
<evidence type="ECO:0000259" key="2">
    <source>
        <dbReference type="Pfam" id="PF00884"/>
    </source>
</evidence>
<reference evidence="3" key="1">
    <citation type="submission" date="2022-07" db="EMBL/GenBank/DDBJ databases">
        <title>Marinobacter iranensis a new bacterium isolate from a hipersaline lake in Iran.</title>
        <authorList>
            <person name="Mohammad A.M.A."/>
            <person name="Cristina S.-P."/>
            <person name="Antonio V."/>
        </authorList>
    </citation>
    <scope>NUCLEOTIDE SEQUENCE</scope>
    <source>
        <strain evidence="3">71-i</strain>
    </source>
</reference>
<accession>A0ABT5YCL2</accession>
<dbReference type="Gene3D" id="3.40.720.10">
    <property type="entry name" value="Alkaline Phosphatase, subunit A"/>
    <property type="match status" value="1"/>
</dbReference>
<organism evidence="3 4">
    <name type="scientific">Marinobacter iranensis</name>
    <dbReference type="NCBI Taxonomy" id="2962607"/>
    <lineage>
        <taxon>Bacteria</taxon>
        <taxon>Pseudomonadati</taxon>
        <taxon>Pseudomonadota</taxon>
        <taxon>Gammaproteobacteria</taxon>
        <taxon>Pseudomonadales</taxon>
        <taxon>Marinobacteraceae</taxon>
        <taxon>Marinobacter</taxon>
    </lineage>
</organism>
<dbReference type="RefSeq" id="WP_275707675.1">
    <property type="nucleotide sequence ID" value="NZ_JANCMW010000009.1"/>
</dbReference>